<dbReference type="PRINTS" id="PR00598">
    <property type="entry name" value="HTHMARR"/>
</dbReference>
<evidence type="ECO:0000313" key="3">
    <source>
        <dbReference type="Proteomes" id="UP000010824"/>
    </source>
</evidence>
<dbReference type="RefSeq" id="WP_015286536.1">
    <property type="nucleotide sequence ID" value="NC_019943.1"/>
</dbReference>
<reference evidence="3" key="1">
    <citation type="submission" date="2011-12" db="EMBL/GenBank/DDBJ databases">
        <title>Complete sequence of Methanoregula formicicum SMSP.</title>
        <authorList>
            <person name="Lucas S."/>
            <person name="Han J."/>
            <person name="Lapidus A."/>
            <person name="Cheng J.-F."/>
            <person name="Goodwin L."/>
            <person name="Pitluck S."/>
            <person name="Peters L."/>
            <person name="Ovchinnikova G."/>
            <person name="Teshima H."/>
            <person name="Detter J.C."/>
            <person name="Han C."/>
            <person name="Tapia R."/>
            <person name="Land M."/>
            <person name="Hauser L."/>
            <person name="Kyrpides N."/>
            <person name="Ivanova N."/>
            <person name="Pagani I."/>
            <person name="Imachi H."/>
            <person name="Tamaki H."/>
            <person name="Sekiguchi Y."/>
            <person name="Kamagata Y."/>
            <person name="Cadillo-Quiroz H."/>
            <person name="Zinder S."/>
            <person name="Liu W.-T."/>
            <person name="Woyke T."/>
        </authorList>
    </citation>
    <scope>NUCLEOTIDE SEQUENCE [LARGE SCALE GENOMIC DNA]</scope>
    <source>
        <strain evidence="3">DSM 22288 / NBRC 105244 / SMSP</strain>
    </source>
</reference>
<dbReference type="GO" id="GO:0003700">
    <property type="term" value="F:DNA-binding transcription factor activity"/>
    <property type="evidence" value="ECO:0007669"/>
    <property type="project" value="InterPro"/>
</dbReference>
<dbReference type="Pfam" id="PF12802">
    <property type="entry name" value="MarR_2"/>
    <property type="match status" value="1"/>
</dbReference>
<dbReference type="SUPFAM" id="SSF46785">
    <property type="entry name" value="Winged helix' DNA-binding domain"/>
    <property type="match status" value="1"/>
</dbReference>
<dbReference type="SMART" id="SM00347">
    <property type="entry name" value="HTH_MARR"/>
    <property type="match status" value="1"/>
</dbReference>
<keyword evidence="3" id="KW-1185">Reference proteome</keyword>
<dbReference type="eggNOG" id="arCOG03182">
    <property type="taxonomic scope" value="Archaea"/>
</dbReference>
<dbReference type="KEGG" id="mfo:Metfor_2582"/>
<dbReference type="PANTHER" id="PTHR33164">
    <property type="entry name" value="TRANSCRIPTIONAL REGULATOR, MARR FAMILY"/>
    <property type="match status" value="1"/>
</dbReference>
<dbReference type="STRING" id="593750.Metfor_2582"/>
<dbReference type="InterPro" id="IPR036390">
    <property type="entry name" value="WH_DNA-bd_sf"/>
</dbReference>
<dbReference type="OrthoDB" id="10712at2157"/>
<dbReference type="GO" id="GO:0006950">
    <property type="term" value="P:response to stress"/>
    <property type="evidence" value="ECO:0007669"/>
    <property type="project" value="TreeGrafter"/>
</dbReference>
<dbReference type="Proteomes" id="UP000010824">
    <property type="component" value="Chromosome"/>
</dbReference>
<dbReference type="EMBL" id="CP003167">
    <property type="protein sequence ID" value="AGB03574.1"/>
    <property type="molecule type" value="Genomic_DNA"/>
</dbReference>
<proteinExistence type="predicted"/>
<dbReference type="GeneID" id="25397840"/>
<dbReference type="AlphaFoldDB" id="L0HKI6"/>
<dbReference type="InParanoid" id="L0HKI6"/>
<gene>
    <name evidence="2" type="ordered locus">Metfor_2582</name>
</gene>
<dbReference type="InterPro" id="IPR036388">
    <property type="entry name" value="WH-like_DNA-bd_sf"/>
</dbReference>
<dbReference type="Gene3D" id="1.10.10.10">
    <property type="entry name" value="Winged helix-like DNA-binding domain superfamily/Winged helix DNA-binding domain"/>
    <property type="match status" value="1"/>
</dbReference>
<protein>
    <submittedName>
        <fullName evidence="2">Transcriptional regulator</fullName>
    </submittedName>
</protein>
<dbReference type="HOGENOM" id="CLU_083287_27_4_2"/>
<evidence type="ECO:0000313" key="2">
    <source>
        <dbReference type="EMBL" id="AGB03574.1"/>
    </source>
</evidence>
<dbReference type="PANTHER" id="PTHR33164:SF101">
    <property type="entry name" value="TRANSCRIPTIONAL REPRESSOR MPRA"/>
    <property type="match status" value="1"/>
</dbReference>
<dbReference type="InterPro" id="IPR039422">
    <property type="entry name" value="MarR/SlyA-like"/>
</dbReference>
<name>L0HKI6_METFS</name>
<reference evidence="2 3" key="2">
    <citation type="journal article" date="2014" name="Genome Announc.">
        <title>Complete Genome Sequence of Methanoregula formicica SMSPT, a Mesophilic Hydrogenotrophic Methanogen Isolated from a Methanogenic Upflow Anaerobic Sludge Blanket Reactor.</title>
        <authorList>
            <person name="Yamamoto K."/>
            <person name="Tamaki H."/>
            <person name="Cadillo-Quiroz H."/>
            <person name="Imachi H."/>
            <person name="Kyrpides N."/>
            <person name="Woyke T."/>
            <person name="Goodwin L."/>
            <person name="Zinder S.H."/>
            <person name="Kamagata Y."/>
            <person name="Liu W.T."/>
        </authorList>
    </citation>
    <scope>NUCLEOTIDE SEQUENCE [LARGE SCALE GENOMIC DNA]</scope>
    <source>
        <strain evidence="3">DSM 22288 / NBRC 105244 / SMSP</strain>
    </source>
</reference>
<dbReference type="InterPro" id="IPR000835">
    <property type="entry name" value="HTH_MarR-typ"/>
</dbReference>
<organism evidence="2 3">
    <name type="scientific">Methanoregula formicica (strain DSM 22288 / NBRC 105244 / SMSP)</name>
    <dbReference type="NCBI Taxonomy" id="593750"/>
    <lineage>
        <taxon>Archaea</taxon>
        <taxon>Methanobacteriati</taxon>
        <taxon>Methanobacteriota</taxon>
        <taxon>Stenosarchaea group</taxon>
        <taxon>Methanomicrobia</taxon>
        <taxon>Methanomicrobiales</taxon>
        <taxon>Methanoregulaceae</taxon>
        <taxon>Methanoregula</taxon>
    </lineage>
</organism>
<accession>L0HKI6</accession>
<evidence type="ECO:0000259" key="1">
    <source>
        <dbReference type="PROSITE" id="PS50995"/>
    </source>
</evidence>
<feature type="domain" description="HTH marR-type" evidence="1">
    <location>
        <begin position="1"/>
        <end position="146"/>
    </location>
</feature>
<dbReference type="PROSITE" id="PS50995">
    <property type="entry name" value="HTH_MARR_2"/>
    <property type="match status" value="1"/>
</dbReference>
<sequence>MDERVREKISDDLIALLPFYHKKIFRPQQGVSGMQIAQYRTLGVLLREKKSLSMSELGKQLFISKPYMTVLVDQLIQMGYVERLRDPEDRRIVNISITRKGARHLKQAASHHRDTIRELLDTLGPQDLDDLSSSLSTIRKIIARMD</sequence>